<proteinExistence type="predicted"/>
<reference evidence="1" key="1">
    <citation type="submission" date="2018-05" db="EMBL/GenBank/DDBJ databases">
        <authorList>
            <person name="Lanie J.A."/>
            <person name="Ng W.-L."/>
            <person name="Kazmierczak K.M."/>
            <person name="Andrzejewski T.M."/>
            <person name="Davidsen T.M."/>
            <person name="Wayne K.J."/>
            <person name="Tettelin H."/>
            <person name="Glass J.I."/>
            <person name="Rusch D."/>
            <person name="Podicherti R."/>
            <person name="Tsui H.-C.T."/>
            <person name="Winkler M.E."/>
        </authorList>
    </citation>
    <scope>NUCLEOTIDE SEQUENCE</scope>
</reference>
<accession>A0A382DTI8</accession>
<name>A0A382DTI8_9ZZZZ</name>
<sequence>LQIMDRTDMKRESLKRSMQTLGKILSSYAGLSITNDLKEIAPENGSNK</sequence>
<gene>
    <name evidence="1" type="ORF">METZ01_LOCUS194236</name>
</gene>
<feature type="non-terminal residue" evidence="1">
    <location>
        <position position="1"/>
    </location>
</feature>
<evidence type="ECO:0000313" key="1">
    <source>
        <dbReference type="EMBL" id="SVB41382.1"/>
    </source>
</evidence>
<organism evidence="1">
    <name type="scientific">marine metagenome</name>
    <dbReference type="NCBI Taxonomy" id="408172"/>
    <lineage>
        <taxon>unclassified sequences</taxon>
        <taxon>metagenomes</taxon>
        <taxon>ecological metagenomes</taxon>
    </lineage>
</organism>
<protein>
    <submittedName>
        <fullName evidence="1">Uncharacterized protein</fullName>
    </submittedName>
</protein>
<dbReference type="EMBL" id="UINC01040884">
    <property type="protein sequence ID" value="SVB41382.1"/>
    <property type="molecule type" value="Genomic_DNA"/>
</dbReference>
<dbReference type="AlphaFoldDB" id="A0A382DTI8"/>